<evidence type="ECO:0000256" key="7">
    <source>
        <dbReference type="SAM" id="MobiDB-lite"/>
    </source>
</evidence>
<keyword evidence="6" id="KW-0325">Glycoprotein</keyword>
<evidence type="ECO:0000256" key="2">
    <source>
        <dbReference type="ARBA" id="ARBA00022692"/>
    </source>
</evidence>
<dbReference type="PANTHER" id="PTHR46708:SF2">
    <property type="entry name" value="FIBRONECTIN TYPE-III DOMAIN-CONTAINING PROTEIN"/>
    <property type="match status" value="1"/>
</dbReference>
<evidence type="ECO:0000313" key="12">
    <source>
        <dbReference type="Proteomes" id="UP001651158"/>
    </source>
</evidence>
<dbReference type="InterPro" id="IPR003961">
    <property type="entry name" value="FN3_dom"/>
</dbReference>
<dbReference type="Pfam" id="PF00041">
    <property type="entry name" value="fn3"/>
    <property type="match status" value="2"/>
</dbReference>
<evidence type="ECO:0000256" key="4">
    <source>
        <dbReference type="ARBA" id="ARBA00022989"/>
    </source>
</evidence>
<feature type="signal peptide" evidence="9">
    <location>
        <begin position="1"/>
        <end position="30"/>
    </location>
</feature>
<dbReference type="SUPFAM" id="SSF49265">
    <property type="entry name" value="Fibronectin type III"/>
    <property type="match status" value="2"/>
</dbReference>
<dbReference type="EMBL" id="JAKROA010000002">
    <property type="protein sequence ID" value="KAL5109661.1"/>
    <property type="molecule type" value="Genomic_DNA"/>
</dbReference>
<keyword evidence="2 8" id="KW-0812">Transmembrane</keyword>
<feature type="region of interest" description="Disordered" evidence="7">
    <location>
        <begin position="974"/>
        <end position="998"/>
    </location>
</feature>
<dbReference type="Pfam" id="PF06583">
    <property type="entry name" value="Neogenin_C"/>
    <property type="match status" value="1"/>
</dbReference>
<keyword evidence="3" id="KW-0677">Repeat</keyword>
<gene>
    <name evidence="11" type="ORF">TcWFU_000266</name>
</gene>
<evidence type="ECO:0000256" key="5">
    <source>
        <dbReference type="ARBA" id="ARBA00023136"/>
    </source>
</evidence>
<dbReference type="InterPro" id="IPR036116">
    <property type="entry name" value="FN3_sf"/>
</dbReference>
<feature type="compositionally biased region" description="Low complexity" evidence="7">
    <location>
        <begin position="1081"/>
        <end position="1099"/>
    </location>
</feature>
<evidence type="ECO:0000256" key="1">
    <source>
        <dbReference type="ARBA" id="ARBA00004479"/>
    </source>
</evidence>
<feature type="transmembrane region" description="Helical" evidence="8">
    <location>
        <begin position="784"/>
        <end position="808"/>
    </location>
</feature>
<accession>A0ABR4QJC0</accession>
<proteinExistence type="predicted"/>
<feature type="chain" id="PRO_5045281087" description="Fibronectin type-III domain-containing protein" evidence="9">
    <location>
        <begin position="31"/>
        <end position="1229"/>
    </location>
</feature>
<keyword evidence="5 8" id="KW-0472">Membrane</keyword>
<evidence type="ECO:0000313" key="11">
    <source>
        <dbReference type="EMBL" id="KAL5109661.1"/>
    </source>
</evidence>
<feature type="domain" description="Fibronectin type-III" evidence="10">
    <location>
        <begin position="473"/>
        <end position="590"/>
    </location>
</feature>
<dbReference type="Proteomes" id="UP001651158">
    <property type="component" value="Unassembled WGS sequence"/>
</dbReference>
<dbReference type="InterPro" id="IPR010560">
    <property type="entry name" value="Neogenin_C"/>
</dbReference>
<feature type="compositionally biased region" description="Polar residues" evidence="7">
    <location>
        <begin position="840"/>
        <end position="856"/>
    </location>
</feature>
<organism evidence="11 12">
    <name type="scientific">Taenia crassiceps</name>
    <dbReference type="NCBI Taxonomy" id="6207"/>
    <lineage>
        <taxon>Eukaryota</taxon>
        <taxon>Metazoa</taxon>
        <taxon>Spiralia</taxon>
        <taxon>Lophotrochozoa</taxon>
        <taxon>Platyhelminthes</taxon>
        <taxon>Cestoda</taxon>
        <taxon>Eucestoda</taxon>
        <taxon>Cyclophyllidea</taxon>
        <taxon>Taeniidae</taxon>
        <taxon>Taenia</taxon>
    </lineage>
</organism>
<dbReference type="SMART" id="SM00060">
    <property type="entry name" value="FN3"/>
    <property type="match status" value="5"/>
</dbReference>
<sequence>MRKRHGYKPYHLLTLIVFTILPDFLPGALPRGISATNNGTPFIDLAQLSGVGSTKSLAVKAKRHADKRSSPLSPTNPVVYPTSFGALNISWDPPMSASLISHYEVVLQNLTHSDDVRRRVCPWYKGVTPEPGVITRLVEPSQHPALHLTNMLPDTFYSVEVCARLHNGSCSAPAHLPSSPLVPAAPPSGYPSHIRVRVLSGQSAQISWRLPDDIECNGKLMGFIMEVNSTYDTSQLITIASGANDHSLTGMMPGTDYTLRMLASTRGGQGRWSPPVSFRTQGKARVIDMEAFVTTVPPSLPLPPLPPILQPQEGDLDGALEGDLEATAQPVYFVPDKIMDFRGQGLINAIHLSWTIKWRRYRMGSSFEPQSNTIWDDEVGMEAVDSLQIAPNVMLRLIWSAGNAETAENMITAAFTSYTLENLRAGTPHHFRLIAIIPGEGGPSAYTVATPKYRNKGSSFAKEIHETSRRHPIPVNLLAHGITPTEATVQWELPREFQKSNYRDILGYQVRYYPTKRHDPGESMLMPLAVVPVSPLLVNISNPETTGVVLHNLEPGTVYEFAVRVVSLFNGAPEAADAWSMVQGFETPGQRPESPPQNITVSAVMTGYLTPLDSMGSNGGSSGGASILVSWQGVAAVGARGLYHLYISPVDEFGAQRTREWSQQRSPRRQWSEHVVPGGQNSTVLHNLRTSQPYLLVMSAQNRFGRSPLSSLCLFRTADVDGSGFIYLNTLGERYELQTMTPERIRRLSEELKVILKTLRSSNAARTAAPTVSDRSVDNRQSQWILVAAVLAVVAIIIIILVVTIILTRRFSRSRLDRVRKEYLAEATKRISEKEDVTSLRPQTSHNNHHTTSPSCSEAGFAHRVGGSGLESLMHVPPPLPPGSFENSAGFSPYVGLPFVMGSGFGVSGGGCSVASSSVHSQPVLVHANAPTPSAGGVAGRGGSESDCRTTPIDSDLESAKSANLVTAFSYHQGYHQHPPHQDLSPARQHGTTSPPVIGTAATERHLALGHAGLIASPDMRSVGNEGKQGGCYRKYHSHQSVPLPPKMEDLFGSPNKSPVRPLVLPYRELGRLETAGVVGATGSSESAEASRSTAGSSGYDSGAPTSNQPAGASDKVLTESFMVGQQPRLDTHSTNGGTLPRKFISPATPTSESEQSRSEEMRYQNHASIKLNSYSNVLPIPRISALDERSLSKVYSSEELTEEMANLEGLMKNLTAITQNDFDCTSEM</sequence>
<evidence type="ECO:0000259" key="10">
    <source>
        <dbReference type="PROSITE" id="PS50853"/>
    </source>
</evidence>
<dbReference type="PANTHER" id="PTHR46708">
    <property type="entry name" value="TENASCIN"/>
    <property type="match status" value="1"/>
</dbReference>
<feature type="region of interest" description="Disordered" evidence="7">
    <location>
        <begin position="834"/>
        <end position="861"/>
    </location>
</feature>
<dbReference type="Gene3D" id="2.60.40.10">
    <property type="entry name" value="Immunoglobulins"/>
    <property type="match status" value="4"/>
</dbReference>
<dbReference type="InterPro" id="IPR050991">
    <property type="entry name" value="ECM_Regulatory_Proteins"/>
</dbReference>
<keyword evidence="4 8" id="KW-1133">Transmembrane helix</keyword>
<evidence type="ECO:0000256" key="3">
    <source>
        <dbReference type="ARBA" id="ARBA00022737"/>
    </source>
</evidence>
<feature type="region of interest" description="Disordered" evidence="7">
    <location>
        <begin position="1078"/>
        <end position="1113"/>
    </location>
</feature>
<protein>
    <recommendedName>
        <fullName evidence="10">Fibronectin type-III domain-containing protein</fullName>
    </recommendedName>
</protein>
<keyword evidence="9" id="KW-0732">Signal</keyword>
<dbReference type="CDD" id="cd00063">
    <property type="entry name" value="FN3"/>
    <property type="match status" value="4"/>
</dbReference>
<evidence type="ECO:0000256" key="6">
    <source>
        <dbReference type="ARBA" id="ARBA00023180"/>
    </source>
</evidence>
<feature type="domain" description="Fibronectin type-III" evidence="10">
    <location>
        <begin position="190"/>
        <end position="283"/>
    </location>
</feature>
<feature type="region of interest" description="Disordered" evidence="7">
    <location>
        <begin position="1126"/>
        <end position="1162"/>
    </location>
</feature>
<comment type="subcellular location">
    <subcellularLocation>
        <location evidence="1">Membrane</location>
        <topology evidence="1">Single-pass type I membrane protein</topology>
    </subcellularLocation>
</comment>
<evidence type="ECO:0000256" key="8">
    <source>
        <dbReference type="SAM" id="Phobius"/>
    </source>
</evidence>
<feature type="domain" description="Fibronectin type-III" evidence="10">
    <location>
        <begin position="73"/>
        <end position="187"/>
    </location>
</feature>
<comment type="caution">
    <text evidence="11">The sequence shown here is derived from an EMBL/GenBank/DDBJ whole genome shotgun (WGS) entry which is preliminary data.</text>
</comment>
<evidence type="ECO:0000256" key="9">
    <source>
        <dbReference type="SAM" id="SignalP"/>
    </source>
</evidence>
<dbReference type="PROSITE" id="PS50853">
    <property type="entry name" value="FN3"/>
    <property type="match status" value="3"/>
</dbReference>
<reference evidence="11 12" key="1">
    <citation type="journal article" date="2022" name="Front. Cell. Infect. Microbiol.">
        <title>The Genomes of Two Strains of Taenia crassiceps the Animal Model for the Study of Human Cysticercosis.</title>
        <authorList>
            <person name="Bobes R.J."/>
            <person name="Estrada K."/>
            <person name="Rios-Valencia D.G."/>
            <person name="Calderon-Gallegos A."/>
            <person name="de la Torre P."/>
            <person name="Carrero J.C."/>
            <person name="Sanchez-Flores A."/>
            <person name="Laclette J.P."/>
        </authorList>
    </citation>
    <scope>NUCLEOTIDE SEQUENCE [LARGE SCALE GENOMIC DNA]</scope>
    <source>
        <strain evidence="11">WFUcys</strain>
    </source>
</reference>
<keyword evidence="12" id="KW-1185">Reference proteome</keyword>
<dbReference type="InterPro" id="IPR013783">
    <property type="entry name" value="Ig-like_fold"/>
</dbReference>
<name>A0ABR4QJC0_9CEST</name>